<organism evidence="2 3">
    <name type="scientific">Novymonas esmeraldas</name>
    <dbReference type="NCBI Taxonomy" id="1808958"/>
    <lineage>
        <taxon>Eukaryota</taxon>
        <taxon>Discoba</taxon>
        <taxon>Euglenozoa</taxon>
        <taxon>Kinetoplastea</taxon>
        <taxon>Metakinetoplastina</taxon>
        <taxon>Trypanosomatida</taxon>
        <taxon>Trypanosomatidae</taxon>
        <taxon>Novymonas</taxon>
    </lineage>
</organism>
<keyword evidence="2" id="KW-0808">Transferase</keyword>
<feature type="compositionally biased region" description="Pro residues" evidence="1">
    <location>
        <begin position="232"/>
        <end position="242"/>
    </location>
</feature>
<keyword evidence="3" id="KW-1185">Reference proteome</keyword>
<dbReference type="PANTHER" id="PTHR14614">
    <property type="entry name" value="HEPATOCELLULAR CARCINOMA-ASSOCIATED ANTIGEN"/>
    <property type="match status" value="1"/>
</dbReference>
<keyword evidence="2" id="KW-0489">Methyltransferase</keyword>
<sequence>MDRLPPIASAFRSVEYTFPRSLVLFLQGAPPKTVLSAFQADCEHRDLVWCGAEAQSLAVDWFVRHPVARKFPPRRCMVRAFLKSYITSVEEQYMADCAVSSASGDDPVRMELMEEYIRVSVSSDANEQDWCFKTFYNPHVGASETACSVAMAPTPPALLSATHTQPPARLHRLSPGSSSHEASVRDVGSASTVASRSSHGEHPSDTSPSAAAPTTSVSAEEQETSVRLPSPSGRPPPPPPPLLSSSSTGAMEQFSAIRVSTEQFRSVGLSLWPAAFVLVQLLAQELRGETHLLSDVLGLPRAVSGRRHFHIPAAPSPSLQPTAPRGLHRPGPLSPVAGRGTHGSTANASASASHPESGQLRILELGAGVALTPVYLHHMAEYRRHVASFVATDYQDTIVENMRFNMLENGIRPVADLVAARRGLEGDAVQPFHQAALLDWCNHDVNEGIFLEDEVDVVLAADCIYDVDAIPALVDTIHLALTTRSAASYTGGSGAGAGATAAALKQRCCVVVQTHRQASTMQKFFTAVRAFGQVRSYTLVRQPAGTLRLSDDNSGVDGGCVPLGGWDRQSLLLSPDRVVCALVPDVVLEDGSMRHAGQRRYSGSSPCATAARRASDGAPGVAGVGKGGVRTPFQSSWSNNSADSHASTSRSAASAAVVEAADALLADEMIGPFHTTMVGLIGVHVITVLPHDGARGGGDS</sequence>
<protein>
    <submittedName>
        <fullName evidence="2">Methyltransferase</fullName>
    </submittedName>
</protein>
<dbReference type="Proteomes" id="UP001430356">
    <property type="component" value="Unassembled WGS sequence"/>
</dbReference>
<dbReference type="InterPro" id="IPR019410">
    <property type="entry name" value="Methyltransf_16"/>
</dbReference>
<dbReference type="GO" id="GO:0032259">
    <property type="term" value="P:methylation"/>
    <property type="evidence" value="ECO:0007669"/>
    <property type="project" value="UniProtKB-KW"/>
</dbReference>
<dbReference type="AlphaFoldDB" id="A0AAW0EL32"/>
<evidence type="ECO:0000313" key="2">
    <source>
        <dbReference type="EMBL" id="KAK7194762.1"/>
    </source>
</evidence>
<accession>A0AAW0EL32</accession>
<dbReference type="Pfam" id="PF10294">
    <property type="entry name" value="Methyltransf_16"/>
    <property type="match status" value="1"/>
</dbReference>
<reference evidence="2 3" key="1">
    <citation type="journal article" date="2021" name="MBio">
        <title>A New Model Trypanosomatid, Novymonas esmeraldas: Genomic Perception of Its 'Candidatus Pandoraea novymonadis' Endosymbiont.</title>
        <authorList>
            <person name="Zakharova A."/>
            <person name="Saura A."/>
            <person name="Butenko A."/>
            <person name="Podesvova L."/>
            <person name="Warmusova S."/>
            <person name="Kostygov A.Y."/>
            <person name="Nenarokova A."/>
            <person name="Lukes J."/>
            <person name="Opperdoes F.R."/>
            <person name="Yurchenko V."/>
        </authorList>
    </citation>
    <scope>NUCLEOTIDE SEQUENCE [LARGE SCALE GENOMIC DNA]</scope>
    <source>
        <strain evidence="2 3">E262AT.01</strain>
    </source>
</reference>
<evidence type="ECO:0000313" key="3">
    <source>
        <dbReference type="Proteomes" id="UP001430356"/>
    </source>
</evidence>
<evidence type="ECO:0000256" key="1">
    <source>
        <dbReference type="SAM" id="MobiDB-lite"/>
    </source>
</evidence>
<dbReference type="GO" id="GO:0008168">
    <property type="term" value="F:methyltransferase activity"/>
    <property type="evidence" value="ECO:0007669"/>
    <property type="project" value="UniProtKB-KW"/>
</dbReference>
<dbReference type="PANTHER" id="PTHR14614:SF130">
    <property type="entry name" value="PROTEIN-LYSINE N-METHYLTRANSFERASE EEF2KMT"/>
    <property type="match status" value="1"/>
</dbReference>
<feature type="region of interest" description="Disordered" evidence="1">
    <location>
        <begin position="597"/>
        <end position="646"/>
    </location>
</feature>
<feature type="region of interest" description="Disordered" evidence="1">
    <location>
        <begin position="310"/>
        <end position="355"/>
    </location>
</feature>
<dbReference type="EMBL" id="JAECZO010000042">
    <property type="protein sequence ID" value="KAK7194762.1"/>
    <property type="molecule type" value="Genomic_DNA"/>
</dbReference>
<proteinExistence type="predicted"/>
<feature type="region of interest" description="Disordered" evidence="1">
    <location>
        <begin position="158"/>
        <end position="248"/>
    </location>
</feature>
<feature type="compositionally biased region" description="Polar residues" evidence="1">
    <location>
        <begin position="342"/>
        <end position="355"/>
    </location>
</feature>
<dbReference type="InterPro" id="IPR029063">
    <property type="entry name" value="SAM-dependent_MTases_sf"/>
</dbReference>
<comment type="caution">
    <text evidence="2">The sequence shown here is derived from an EMBL/GenBank/DDBJ whole genome shotgun (WGS) entry which is preliminary data.</text>
</comment>
<gene>
    <name evidence="2" type="ORF">NESM_000396300</name>
</gene>
<name>A0AAW0EL32_9TRYP</name>
<dbReference type="Gene3D" id="3.40.50.150">
    <property type="entry name" value="Vaccinia Virus protein VP39"/>
    <property type="match status" value="1"/>
</dbReference>
<dbReference type="SUPFAM" id="SSF53335">
    <property type="entry name" value="S-adenosyl-L-methionine-dependent methyltransferases"/>
    <property type="match status" value="1"/>
</dbReference>
<feature type="compositionally biased region" description="Low complexity" evidence="1">
    <location>
        <begin position="205"/>
        <end position="219"/>
    </location>
</feature>